<dbReference type="STRING" id="56689.GCA_001291445_01208"/>
<reference evidence="4 5" key="1">
    <citation type="submission" date="2016-06" db="EMBL/GenBank/DDBJ databases">
        <authorList>
            <person name="Kjaerup R.B."/>
            <person name="Dalgaard T.S."/>
            <person name="Juul-Madsen H.R."/>
        </authorList>
    </citation>
    <scope>NUCLEOTIDE SEQUENCE [LARGE SCALE GENOMIC DNA]</scope>
    <source>
        <strain evidence="4 5">1127319.6</strain>
    </source>
</reference>
<dbReference type="SUPFAM" id="SSF51735">
    <property type="entry name" value="NAD(P)-binding Rossmann-fold domains"/>
    <property type="match status" value="1"/>
</dbReference>
<sequence>MQLARRSMSLDGATVIVTGGARGIGAKTAELFSQHGANVWIGDVDADVAEQTAREIPRCRSARLDVTQRESWVKFVGQVLKESGRIDVLINNAGVMPLGAFETEAEATTDLILDVNVRGVLNGMRAVIPLMITRGSGHVVNVASMAGMIPVPGMVTYNASKFAAVGASLAARTEYAGTGVTVCAVLPSAVRTELASGVQLGGGMPTVDPEDVAQAILKTLRTKAARTSVPGWVAPGWALIDALVPEFIQRAGRSLIDDRRALTALDPVGRSAYLDRIERQSKDHDAESHSETGR</sequence>
<dbReference type="InterPro" id="IPR002347">
    <property type="entry name" value="SDR_fam"/>
</dbReference>
<dbReference type="Proteomes" id="UP000093898">
    <property type="component" value="Unassembled WGS sequence"/>
</dbReference>
<proteinExistence type="inferred from homology"/>
<dbReference type="GO" id="GO:0016616">
    <property type="term" value="F:oxidoreductase activity, acting on the CH-OH group of donors, NAD or NADP as acceptor"/>
    <property type="evidence" value="ECO:0007669"/>
    <property type="project" value="TreeGrafter"/>
</dbReference>
<accession>A0A1A3H8P8</accession>
<dbReference type="NCBIfam" id="NF005878">
    <property type="entry name" value="PRK07825.1"/>
    <property type="match status" value="1"/>
</dbReference>
<dbReference type="Gene3D" id="3.40.50.720">
    <property type="entry name" value="NAD(P)-binding Rossmann-like Domain"/>
    <property type="match status" value="1"/>
</dbReference>
<dbReference type="CDD" id="cd05233">
    <property type="entry name" value="SDR_c"/>
    <property type="match status" value="1"/>
</dbReference>
<evidence type="ECO:0000256" key="1">
    <source>
        <dbReference type="ARBA" id="ARBA00006484"/>
    </source>
</evidence>
<dbReference type="PRINTS" id="PR00080">
    <property type="entry name" value="SDRFAMILY"/>
</dbReference>
<protein>
    <submittedName>
        <fullName evidence="4">Short-chain dehydrogenase</fullName>
    </submittedName>
</protein>
<evidence type="ECO:0000256" key="2">
    <source>
        <dbReference type="ARBA" id="ARBA00023002"/>
    </source>
</evidence>
<organism evidence="4 5">
    <name type="scientific">Mycolicibacterium mucogenicum</name>
    <name type="common">Mycobacterium mucogenicum</name>
    <dbReference type="NCBI Taxonomy" id="56689"/>
    <lineage>
        <taxon>Bacteria</taxon>
        <taxon>Bacillati</taxon>
        <taxon>Actinomycetota</taxon>
        <taxon>Actinomycetes</taxon>
        <taxon>Mycobacteriales</taxon>
        <taxon>Mycobacteriaceae</taxon>
        <taxon>Mycolicibacterium</taxon>
    </lineage>
</organism>
<dbReference type="InterPro" id="IPR036291">
    <property type="entry name" value="NAD(P)-bd_dom_sf"/>
</dbReference>
<dbReference type="Pfam" id="PF00106">
    <property type="entry name" value="adh_short"/>
    <property type="match status" value="1"/>
</dbReference>
<name>A0A1A3H8P8_MYCMU</name>
<dbReference type="AlphaFoldDB" id="A0A1A3H8P8"/>
<dbReference type="PRINTS" id="PR00081">
    <property type="entry name" value="GDHRDH"/>
</dbReference>
<evidence type="ECO:0000313" key="4">
    <source>
        <dbReference type="EMBL" id="OBJ44049.1"/>
    </source>
</evidence>
<dbReference type="PANTHER" id="PTHR24322:SF736">
    <property type="entry name" value="RETINOL DEHYDROGENASE 10"/>
    <property type="match status" value="1"/>
</dbReference>
<dbReference type="EMBL" id="LZLC01000065">
    <property type="protein sequence ID" value="OBJ44049.1"/>
    <property type="molecule type" value="Genomic_DNA"/>
</dbReference>
<comment type="caution">
    <text evidence="4">The sequence shown here is derived from an EMBL/GenBank/DDBJ whole genome shotgun (WGS) entry which is preliminary data.</text>
</comment>
<gene>
    <name evidence="4" type="ORF">A5630_17395</name>
</gene>
<evidence type="ECO:0000313" key="5">
    <source>
        <dbReference type="Proteomes" id="UP000093898"/>
    </source>
</evidence>
<evidence type="ECO:0000256" key="3">
    <source>
        <dbReference type="RuleBase" id="RU000363"/>
    </source>
</evidence>
<dbReference type="PANTHER" id="PTHR24322">
    <property type="entry name" value="PKSB"/>
    <property type="match status" value="1"/>
</dbReference>
<keyword evidence="2" id="KW-0560">Oxidoreductase</keyword>
<comment type="similarity">
    <text evidence="1 3">Belongs to the short-chain dehydrogenases/reductases (SDR) family.</text>
</comment>